<keyword evidence="1" id="KW-0732">Signal</keyword>
<dbReference type="AlphaFoldDB" id="A0A6I3KNP9"/>
<evidence type="ECO:0000313" key="3">
    <source>
        <dbReference type="Proteomes" id="UP000440694"/>
    </source>
</evidence>
<evidence type="ECO:0000256" key="1">
    <source>
        <dbReference type="SAM" id="SignalP"/>
    </source>
</evidence>
<feature type="signal peptide" evidence="1">
    <location>
        <begin position="1"/>
        <end position="20"/>
    </location>
</feature>
<dbReference type="EMBL" id="WMBQ01000002">
    <property type="protein sequence ID" value="MTD95540.1"/>
    <property type="molecule type" value="Genomic_DNA"/>
</dbReference>
<dbReference type="RefSeq" id="WP_154740075.1">
    <property type="nucleotide sequence ID" value="NZ_WMBQ01000002.1"/>
</dbReference>
<evidence type="ECO:0008006" key="4">
    <source>
        <dbReference type="Google" id="ProtNLM"/>
    </source>
</evidence>
<comment type="caution">
    <text evidence="2">The sequence shown here is derived from an EMBL/GenBank/DDBJ whole genome shotgun (WGS) entry which is preliminary data.</text>
</comment>
<accession>A0A6I3KNP9</accession>
<evidence type="ECO:0000313" key="2">
    <source>
        <dbReference type="EMBL" id="MTD95540.1"/>
    </source>
</evidence>
<keyword evidence="3" id="KW-1185">Reference proteome</keyword>
<name>A0A6I3KNP9_9HYPH</name>
<sequence>MKKYLAACALCGLFAVPVLAANAAVDTAVKTFEAVGNDPAKLKTYCEMSKVMSSADAEDDSKAEALDKQMDGFMKQLGQDFQTAFEAGADLDPESADGKTYDAAMDKLDDKCGK</sequence>
<proteinExistence type="predicted"/>
<reference evidence="2 3" key="1">
    <citation type="submission" date="2019-11" db="EMBL/GenBank/DDBJ databases">
        <title>Identification of a novel strain.</title>
        <authorList>
            <person name="Xu Q."/>
            <person name="Wang G."/>
        </authorList>
    </citation>
    <scope>NUCLEOTIDE SEQUENCE [LARGE SCALE GENOMIC DNA]</scope>
    <source>
        <strain evidence="3">xq</strain>
    </source>
</reference>
<feature type="chain" id="PRO_5026092179" description="HdeA/HdeB family protein" evidence="1">
    <location>
        <begin position="21"/>
        <end position="114"/>
    </location>
</feature>
<protein>
    <recommendedName>
        <fullName evidence="4">HdeA/HdeB family protein</fullName>
    </recommendedName>
</protein>
<organism evidence="2 3">
    <name type="scientific">Hyphomicrobium album</name>
    <dbReference type="NCBI Taxonomy" id="2665159"/>
    <lineage>
        <taxon>Bacteria</taxon>
        <taxon>Pseudomonadati</taxon>
        <taxon>Pseudomonadota</taxon>
        <taxon>Alphaproteobacteria</taxon>
        <taxon>Hyphomicrobiales</taxon>
        <taxon>Hyphomicrobiaceae</taxon>
        <taxon>Hyphomicrobium</taxon>
    </lineage>
</organism>
<gene>
    <name evidence="2" type="ORF">GIW81_14465</name>
</gene>
<dbReference type="Proteomes" id="UP000440694">
    <property type="component" value="Unassembled WGS sequence"/>
</dbReference>